<name>A0A482V926_ASBVE</name>
<sequence length="92" mass="10137">MVICSMWTSMKSPLQSESWDGIRDTVGRNVSCYQQSADGDFESEYCLFANIFITKLPPIDGDETSLPVMFFMHGEGFVGGSMGLSWSPLTPA</sequence>
<reference evidence="3 4" key="1">
    <citation type="submission" date="2017-03" db="EMBL/GenBank/DDBJ databases">
        <title>Genome of the blue death feigning beetle - Asbolus verrucosus.</title>
        <authorList>
            <person name="Rider S.D."/>
        </authorList>
    </citation>
    <scope>NUCLEOTIDE SEQUENCE [LARGE SCALE GENOMIC DNA]</scope>
    <source>
        <strain evidence="3">Butters</strain>
        <tissue evidence="3">Head and leg muscle</tissue>
    </source>
</reference>
<dbReference type="Gene3D" id="3.40.50.1820">
    <property type="entry name" value="alpha/beta hydrolase"/>
    <property type="match status" value="1"/>
</dbReference>
<evidence type="ECO:0000259" key="2">
    <source>
        <dbReference type="Pfam" id="PF00135"/>
    </source>
</evidence>
<dbReference type="InterPro" id="IPR002018">
    <property type="entry name" value="CarbesteraseB"/>
</dbReference>
<protein>
    <submittedName>
        <fullName evidence="3">COesterase domain containing protein</fullName>
    </submittedName>
</protein>
<accession>A0A482V926</accession>
<evidence type="ECO:0000256" key="1">
    <source>
        <dbReference type="ARBA" id="ARBA00023180"/>
    </source>
</evidence>
<dbReference type="OrthoDB" id="6846267at2759"/>
<dbReference type="EMBL" id="QDEB01126516">
    <property type="protein sequence ID" value="RZB39648.1"/>
    <property type="molecule type" value="Genomic_DNA"/>
</dbReference>
<dbReference type="AlphaFoldDB" id="A0A482V926"/>
<dbReference type="SUPFAM" id="SSF53474">
    <property type="entry name" value="alpha/beta-Hydrolases"/>
    <property type="match status" value="1"/>
</dbReference>
<evidence type="ECO:0000313" key="4">
    <source>
        <dbReference type="Proteomes" id="UP000292052"/>
    </source>
</evidence>
<keyword evidence="4" id="KW-1185">Reference proteome</keyword>
<gene>
    <name evidence="3" type="ORF">BDFB_014487</name>
</gene>
<dbReference type="InterPro" id="IPR029058">
    <property type="entry name" value="AB_hydrolase_fold"/>
</dbReference>
<dbReference type="Proteomes" id="UP000292052">
    <property type="component" value="Unassembled WGS sequence"/>
</dbReference>
<proteinExistence type="predicted"/>
<evidence type="ECO:0000313" key="3">
    <source>
        <dbReference type="EMBL" id="RZB39648.1"/>
    </source>
</evidence>
<comment type="caution">
    <text evidence="3">The sequence shown here is derived from an EMBL/GenBank/DDBJ whole genome shotgun (WGS) entry which is preliminary data.</text>
</comment>
<feature type="domain" description="Carboxylesterase type B" evidence="2">
    <location>
        <begin position="12"/>
        <end position="81"/>
    </location>
</feature>
<keyword evidence="1" id="KW-0325">Glycoprotein</keyword>
<organism evidence="3 4">
    <name type="scientific">Asbolus verrucosus</name>
    <name type="common">Desert ironclad beetle</name>
    <dbReference type="NCBI Taxonomy" id="1661398"/>
    <lineage>
        <taxon>Eukaryota</taxon>
        <taxon>Metazoa</taxon>
        <taxon>Ecdysozoa</taxon>
        <taxon>Arthropoda</taxon>
        <taxon>Hexapoda</taxon>
        <taxon>Insecta</taxon>
        <taxon>Pterygota</taxon>
        <taxon>Neoptera</taxon>
        <taxon>Endopterygota</taxon>
        <taxon>Coleoptera</taxon>
        <taxon>Polyphaga</taxon>
        <taxon>Cucujiformia</taxon>
        <taxon>Tenebrionidae</taxon>
        <taxon>Pimeliinae</taxon>
        <taxon>Asbolus</taxon>
    </lineage>
</organism>
<dbReference type="Pfam" id="PF00135">
    <property type="entry name" value="COesterase"/>
    <property type="match status" value="1"/>
</dbReference>